<dbReference type="SUPFAM" id="SSF49447">
    <property type="entry name" value="Second domain of Mu2 adaptin subunit (ap50) of ap2 adaptor"/>
    <property type="match status" value="1"/>
</dbReference>
<keyword evidence="7" id="KW-0998">Cell outer membrane</keyword>
<organism evidence="11">
    <name type="scientific">Methanobacterium veterum</name>
    <dbReference type="NCBI Taxonomy" id="408577"/>
    <lineage>
        <taxon>Archaea</taxon>
        <taxon>Methanobacteriati</taxon>
        <taxon>Methanobacteriota</taxon>
        <taxon>Methanomada group</taxon>
        <taxon>Methanobacteria</taxon>
        <taxon>Methanobacteriales</taxon>
        <taxon>Methanobacteriaceae</taxon>
        <taxon>Methanobacterium</taxon>
    </lineage>
</organism>
<evidence type="ECO:0000256" key="6">
    <source>
        <dbReference type="ARBA" id="ARBA00023136"/>
    </source>
</evidence>
<dbReference type="InterPro" id="IPR001434">
    <property type="entry name" value="OmcB-like_DUF11"/>
</dbReference>
<keyword evidence="5" id="KW-0732">Signal</keyword>
<dbReference type="Proteomes" id="UP001068021">
    <property type="component" value="Unassembled WGS sequence"/>
</dbReference>
<sequence length="910" mass="94783">MEVKKIIGQIITHKTKFLIPLLLLSLTLLFCLTTVSAASGDAIYVNSSSGNDSWDGQSATYNSTSGSGPKLSIKNATGTVNKGGTIHISNGQYAGKNNTNVTIDKNMTIIGESLTGTIINGTNTNWIFHINSGVTVTIQNLTLANGNSTTGGAIENYGNLTVTNCIFTGNTAGWDGTNTNYGGAINNQGTLTVNNCIFNNNSARVGGAIYNSPDSTLNVNSGIFTANTGKLGGAIYNHGSSTVKDSTFTKNTAQRGGAIFNLNYDLLLNVDNCIFTDNDAASNFGGAIYNNAGNVTVKDSTFTDNSALNKGGSVYNEGLFNVISCKFTGNTADYGGAIYNWDTLNIKGSTFTGNGASASGGAIYNIKGVLNATNSTFMQNNATQGGAIYNNGTSTFTGCIFNNNTVSAIGDAIGGAINNIGTLAVINCTFNNNSASGNYNAMGGAICNLCQVSNSGSSSVNCTVTNCTFKGNSAQIGGAICNLCQVINSSSGSVNCTVTNCTFTSNTATDYDGGAICNRCSARGGSGFTNCTVTGCIFTNNTAVVGGALSNSASTLNANFNRFYNNTAATSGNALYCNNGSTDANYNWWSSNKDPKTIPNLIVENGGSVDADIWVILTVSANPTTINNTKISTITADLNHINGGGDLVGGHIPDGPVTLNVPWGSLIDSKQLGAYTTPSMYPCIMALNQGIVHSITIDTINSSITAVFYANEGGVNPLSNPVKVTATADNYTTNNTESAYININKASDLYIKTTSDKKNPKTGEKFTLTYKLGNYGPDAAENVTITFHIPEGLNFANIHVDNGKCTYDPTTRTVTWTLDSVPVGDPYLYLTVQAAGDGTYKIIPSISSDTYNLNSGDSGIITINVQPNNNGNTVNAASKTAIGLHDTGLPLNYMLIAVLMVLSGLVPRRK</sequence>
<dbReference type="InterPro" id="IPR012334">
    <property type="entry name" value="Pectin_lyas_fold"/>
</dbReference>
<evidence type="ECO:0000256" key="8">
    <source>
        <dbReference type="SAM" id="Phobius"/>
    </source>
</evidence>
<evidence type="ECO:0000256" key="7">
    <source>
        <dbReference type="ARBA" id="ARBA00023237"/>
    </source>
</evidence>
<dbReference type="Proteomes" id="UP001074446">
    <property type="component" value="Unassembled WGS sequence"/>
</dbReference>
<protein>
    <submittedName>
        <fullName evidence="11">DUF11 domain-containing protein</fullName>
    </submittedName>
</protein>
<evidence type="ECO:0000256" key="2">
    <source>
        <dbReference type="ARBA" id="ARBA00004442"/>
    </source>
</evidence>
<dbReference type="EMBL" id="JAPVES010000030">
    <property type="protein sequence ID" value="MCZ3372227.1"/>
    <property type="molecule type" value="Genomic_DNA"/>
</dbReference>
<keyword evidence="8" id="KW-1133">Transmembrane helix</keyword>
<evidence type="ECO:0000256" key="5">
    <source>
        <dbReference type="ARBA" id="ARBA00022729"/>
    </source>
</evidence>
<dbReference type="InterPro" id="IPR003368">
    <property type="entry name" value="POMP_repeat"/>
</dbReference>
<dbReference type="GO" id="GO:0005576">
    <property type="term" value="C:extracellular region"/>
    <property type="evidence" value="ECO:0007669"/>
    <property type="project" value="UniProtKB-SubCell"/>
</dbReference>
<dbReference type="Gene3D" id="2.160.20.10">
    <property type="entry name" value="Single-stranded right-handed beta-helix, Pectin lyase-like"/>
    <property type="match status" value="1"/>
</dbReference>
<dbReference type="PANTHER" id="PTHR11319:SF35">
    <property type="entry name" value="OUTER MEMBRANE PROTEIN PMPC-RELATED"/>
    <property type="match status" value="1"/>
</dbReference>
<dbReference type="EMBL" id="JAPVER010000018">
    <property type="protein sequence ID" value="MCZ3364475.1"/>
    <property type="molecule type" value="Genomic_DNA"/>
</dbReference>
<feature type="domain" description="DUF11" evidence="9">
    <location>
        <begin position="748"/>
        <end position="854"/>
    </location>
</feature>
<evidence type="ECO:0000259" key="9">
    <source>
        <dbReference type="Pfam" id="PF01345"/>
    </source>
</evidence>
<dbReference type="Pfam" id="PF02415">
    <property type="entry name" value="Chlam_PMP"/>
    <property type="match status" value="7"/>
</dbReference>
<dbReference type="SUPFAM" id="SSF51126">
    <property type="entry name" value="Pectin lyase-like"/>
    <property type="match status" value="2"/>
</dbReference>
<reference evidence="11" key="1">
    <citation type="submission" date="2022-12" db="EMBL/GenBank/DDBJ databases">
        <title>Reclassification of two methanogenic archaea species isolated from the Kolyma lowland permafrost.</title>
        <authorList>
            <person name="Trubitsyn V.E."/>
            <person name="Rivkina E.M."/>
            <person name="Shcherbakova V.A."/>
        </authorList>
    </citation>
    <scope>NUCLEOTIDE SEQUENCE</scope>
    <source>
        <strain evidence="10">M2</strain>
        <strain evidence="11">MK4</strain>
    </source>
</reference>
<evidence type="ECO:0000313" key="10">
    <source>
        <dbReference type="EMBL" id="MCZ3364475.1"/>
    </source>
</evidence>
<keyword evidence="12" id="KW-1185">Reference proteome</keyword>
<dbReference type="SMART" id="SM00710">
    <property type="entry name" value="PbH1"/>
    <property type="match status" value="10"/>
</dbReference>
<evidence type="ECO:0000313" key="12">
    <source>
        <dbReference type="Proteomes" id="UP001068021"/>
    </source>
</evidence>
<accession>A0A9E5DNA2</accession>
<dbReference type="InterPro" id="IPR011050">
    <property type="entry name" value="Pectin_lyase_fold/virulence"/>
</dbReference>
<keyword evidence="8" id="KW-0812">Transmembrane</keyword>
<dbReference type="RefSeq" id="WP_157203584.1">
    <property type="nucleotide sequence ID" value="NZ_JAPVER010000018.1"/>
</dbReference>
<evidence type="ECO:0000313" key="11">
    <source>
        <dbReference type="EMBL" id="MCZ3372227.1"/>
    </source>
</evidence>
<dbReference type="Pfam" id="PF01345">
    <property type="entry name" value="DUF11"/>
    <property type="match status" value="1"/>
</dbReference>
<comment type="caution">
    <text evidence="11">The sequence shown here is derived from an EMBL/GenBank/DDBJ whole genome shotgun (WGS) entry which is preliminary data.</text>
</comment>
<keyword evidence="6 8" id="KW-0472">Membrane</keyword>
<comment type="subcellular location">
    <subcellularLocation>
        <location evidence="1">Cell envelope</location>
    </subcellularLocation>
    <subcellularLocation>
        <location evidence="2">Cell outer membrane</location>
    </subcellularLocation>
    <subcellularLocation>
        <location evidence="3">Secreted</location>
    </subcellularLocation>
</comment>
<dbReference type="InterPro" id="IPR036168">
    <property type="entry name" value="AP2_Mu_C_sf"/>
</dbReference>
<evidence type="ECO:0000256" key="1">
    <source>
        <dbReference type="ARBA" id="ARBA00004196"/>
    </source>
</evidence>
<keyword evidence="4" id="KW-0964">Secreted</keyword>
<gene>
    <name evidence="11" type="ORF">O3H35_06240</name>
    <name evidence="10" type="ORF">O3H54_01135</name>
</gene>
<name>A0A9E5DNA2_9EURY</name>
<feature type="transmembrane region" description="Helical" evidence="8">
    <location>
        <begin position="889"/>
        <end position="906"/>
    </location>
</feature>
<dbReference type="InterPro" id="IPR006626">
    <property type="entry name" value="PbH1"/>
</dbReference>
<evidence type="ECO:0000256" key="3">
    <source>
        <dbReference type="ARBA" id="ARBA00004613"/>
    </source>
</evidence>
<dbReference type="PANTHER" id="PTHR11319">
    <property type="entry name" value="G PROTEIN-COUPLED RECEPTOR-RELATED"/>
    <property type="match status" value="1"/>
</dbReference>
<proteinExistence type="predicted"/>
<dbReference type="AlphaFoldDB" id="A0A9E5DNA2"/>
<dbReference type="Gene3D" id="2.60.40.1170">
    <property type="entry name" value="Mu homology domain, subdomain B"/>
    <property type="match status" value="1"/>
</dbReference>
<evidence type="ECO:0000256" key="4">
    <source>
        <dbReference type="ARBA" id="ARBA00022525"/>
    </source>
</evidence>